<reference evidence="2" key="3">
    <citation type="journal article" date="2017" name="Nature">
        <title>Genome sequence of the progenitor of the wheat D genome Aegilops tauschii.</title>
        <authorList>
            <person name="Luo M.C."/>
            <person name="Gu Y.Q."/>
            <person name="Puiu D."/>
            <person name="Wang H."/>
            <person name="Twardziok S.O."/>
            <person name="Deal K.R."/>
            <person name="Huo N."/>
            <person name="Zhu T."/>
            <person name="Wang L."/>
            <person name="Wang Y."/>
            <person name="McGuire P.E."/>
            <person name="Liu S."/>
            <person name="Long H."/>
            <person name="Ramasamy R.K."/>
            <person name="Rodriguez J.C."/>
            <person name="Van S.L."/>
            <person name="Yuan L."/>
            <person name="Wang Z."/>
            <person name="Xia Z."/>
            <person name="Xiao L."/>
            <person name="Anderson O.D."/>
            <person name="Ouyang S."/>
            <person name="Liang Y."/>
            <person name="Zimin A.V."/>
            <person name="Pertea G."/>
            <person name="Qi P."/>
            <person name="Bennetzen J.L."/>
            <person name="Dai X."/>
            <person name="Dawson M.W."/>
            <person name="Muller H.G."/>
            <person name="Kugler K."/>
            <person name="Rivarola-Duarte L."/>
            <person name="Spannagl M."/>
            <person name="Mayer K.F.X."/>
            <person name="Lu F.H."/>
            <person name="Bevan M.W."/>
            <person name="Leroy P."/>
            <person name="Li P."/>
            <person name="You F.M."/>
            <person name="Sun Q."/>
            <person name="Liu Z."/>
            <person name="Lyons E."/>
            <person name="Wicker T."/>
            <person name="Salzberg S.L."/>
            <person name="Devos K.M."/>
            <person name="Dvorak J."/>
        </authorList>
    </citation>
    <scope>NUCLEOTIDE SEQUENCE [LARGE SCALE GENOMIC DNA]</scope>
    <source>
        <strain evidence="2">cv. AL8/78</strain>
    </source>
</reference>
<evidence type="ECO:0000256" key="1">
    <source>
        <dbReference type="SAM" id="SignalP"/>
    </source>
</evidence>
<proteinExistence type="predicted"/>
<feature type="chain" id="PRO_5019022606" description="Importin N-terminal domain-containing protein" evidence="1">
    <location>
        <begin position="35"/>
        <end position="145"/>
    </location>
</feature>
<feature type="signal peptide" evidence="1">
    <location>
        <begin position="1"/>
        <end position="34"/>
    </location>
</feature>
<dbReference type="Gramene" id="AET3Gv21218900.1">
    <property type="protein sequence ID" value="AET3Gv21218900.1"/>
    <property type="gene ID" value="AET3Gv21218900"/>
</dbReference>
<reference evidence="3" key="2">
    <citation type="journal article" date="2017" name="Nat. Plants">
        <title>The Aegilops tauschii genome reveals multiple impacts of transposons.</title>
        <authorList>
            <person name="Zhao G."/>
            <person name="Zou C."/>
            <person name="Li K."/>
            <person name="Wang K."/>
            <person name="Li T."/>
            <person name="Gao L."/>
            <person name="Zhang X."/>
            <person name="Wang H."/>
            <person name="Yang Z."/>
            <person name="Liu X."/>
            <person name="Jiang W."/>
            <person name="Mao L."/>
            <person name="Kong X."/>
            <person name="Jiao Y."/>
            <person name="Jia J."/>
        </authorList>
    </citation>
    <scope>NUCLEOTIDE SEQUENCE [LARGE SCALE GENOMIC DNA]</scope>
    <source>
        <strain evidence="3">cv. AL8/78</strain>
    </source>
</reference>
<reference evidence="3" key="1">
    <citation type="journal article" date="2014" name="Science">
        <title>Ancient hybridizations among the ancestral genomes of bread wheat.</title>
        <authorList>
            <consortium name="International Wheat Genome Sequencing Consortium,"/>
            <person name="Marcussen T."/>
            <person name="Sandve S.R."/>
            <person name="Heier L."/>
            <person name="Spannagl M."/>
            <person name="Pfeifer M."/>
            <person name="Jakobsen K.S."/>
            <person name="Wulff B.B."/>
            <person name="Steuernagel B."/>
            <person name="Mayer K.F."/>
            <person name="Olsen O.A."/>
        </authorList>
    </citation>
    <scope>NUCLEOTIDE SEQUENCE [LARGE SCALE GENOMIC DNA]</scope>
    <source>
        <strain evidence="3">cv. AL8/78</strain>
    </source>
</reference>
<organism evidence="2 3">
    <name type="scientific">Aegilops tauschii subsp. strangulata</name>
    <name type="common">Goatgrass</name>
    <dbReference type="NCBI Taxonomy" id="200361"/>
    <lineage>
        <taxon>Eukaryota</taxon>
        <taxon>Viridiplantae</taxon>
        <taxon>Streptophyta</taxon>
        <taxon>Embryophyta</taxon>
        <taxon>Tracheophyta</taxon>
        <taxon>Spermatophyta</taxon>
        <taxon>Magnoliopsida</taxon>
        <taxon>Liliopsida</taxon>
        <taxon>Poales</taxon>
        <taxon>Poaceae</taxon>
        <taxon>BOP clade</taxon>
        <taxon>Pooideae</taxon>
        <taxon>Triticodae</taxon>
        <taxon>Triticeae</taxon>
        <taxon>Triticinae</taxon>
        <taxon>Aegilops</taxon>
    </lineage>
</organism>
<evidence type="ECO:0008006" key="4">
    <source>
        <dbReference type="Google" id="ProtNLM"/>
    </source>
</evidence>
<sequence length="145" mass="15877">MDRCTVLYLAAMARFHFHLLFFFVVLALSTSSSASPVAAADDVDDTQLRQEAMMQALGVVARFDLATTDAEAVRQVKRALAVLNGEVEARPQQWKPIFKALDKVMDSGADDRSRAKASAVLKVLLDRELGPCPDSLRRDLGIGDL</sequence>
<dbReference type="Proteomes" id="UP000015105">
    <property type="component" value="Chromosome 3D"/>
</dbReference>
<evidence type="ECO:0000313" key="2">
    <source>
        <dbReference type="EnsemblPlants" id="AET3Gv21218900.1"/>
    </source>
</evidence>
<dbReference type="AlphaFoldDB" id="A0A453GV81"/>
<accession>A0A453GV81</accession>
<reference evidence="2" key="5">
    <citation type="journal article" date="2021" name="G3 (Bethesda)">
        <title>Aegilops tauschii genome assembly Aet v5.0 features greater sequence contiguity and improved annotation.</title>
        <authorList>
            <person name="Wang L."/>
            <person name="Zhu T."/>
            <person name="Rodriguez J.C."/>
            <person name="Deal K.R."/>
            <person name="Dubcovsky J."/>
            <person name="McGuire P.E."/>
            <person name="Lux T."/>
            <person name="Spannagl M."/>
            <person name="Mayer K.F.X."/>
            <person name="Baldrich P."/>
            <person name="Meyers B.C."/>
            <person name="Huo N."/>
            <person name="Gu Y.Q."/>
            <person name="Zhou H."/>
            <person name="Devos K.M."/>
            <person name="Bennetzen J.L."/>
            <person name="Unver T."/>
            <person name="Budak H."/>
            <person name="Gulick P.J."/>
            <person name="Galiba G."/>
            <person name="Kalapos B."/>
            <person name="Nelson D.R."/>
            <person name="Li P."/>
            <person name="You F.M."/>
            <person name="Luo M.C."/>
            <person name="Dvorak J."/>
        </authorList>
    </citation>
    <scope>NUCLEOTIDE SEQUENCE [LARGE SCALE GENOMIC DNA]</scope>
    <source>
        <strain evidence="2">cv. AL8/78</strain>
    </source>
</reference>
<name>A0A453GV81_AEGTS</name>
<dbReference type="EnsemblPlants" id="AET3Gv21218900.1">
    <property type="protein sequence ID" value="AET3Gv21218900.1"/>
    <property type="gene ID" value="AET3Gv21218900"/>
</dbReference>
<protein>
    <recommendedName>
        <fullName evidence="4">Importin N-terminal domain-containing protein</fullName>
    </recommendedName>
</protein>
<keyword evidence="1" id="KW-0732">Signal</keyword>
<reference evidence="2" key="4">
    <citation type="submission" date="2019-03" db="UniProtKB">
        <authorList>
            <consortium name="EnsemblPlants"/>
        </authorList>
    </citation>
    <scope>IDENTIFICATION</scope>
</reference>
<keyword evidence="3" id="KW-1185">Reference proteome</keyword>
<evidence type="ECO:0000313" key="3">
    <source>
        <dbReference type="Proteomes" id="UP000015105"/>
    </source>
</evidence>